<keyword evidence="3" id="KW-1185">Reference proteome</keyword>
<proteinExistence type="predicted"/>
<reference evidence="2 3" key="2">
    <citation type="journal article" date="2012" name="PLoS Pathog.">
        <title>Diverse lifestyles and strategies of plant pathogenesis encoded in the genomes of eighteen Dothideomycetes fungi.</title>
        <authorList>
            <person name="Ohm R.A."/>
            <person name="Feau N."/>
            <person name="Henrissat B."/>
            <person name="Schoch C.L."/>
            <person name="Horwitz B.A."/>
            <person name="Barry K.W."/>
            <person name="Condon B.J."/>
            <person name="Copeland A.C."/>
            <person name="Dhillon B."/>
            <person name="Glaser F."/>
            <person name="Hesse C.N."/>
            <person name="Kosti I."/>
            <person name="LaButti K."/>
            <person name="Lindquist E.A."/>
            <person name="Lucas S."/>
            <person name="Salamov A.A."/>
            <person name="Bradshaw R.E."/>
            <person name="Ciuffetti L."/>
            <person name="Hamelin R.C."/>
            <person name="Kema G.H.J."/>
            <person name="Lawrence C."/>
            <person name="Scott J.A."/>
            <person name="Spatafora J.W."/>
            <person name="Turgeon B.G."/>
            <person name="de Wit P.J.G.M."/>
            <person name="Zhong S."/>
            <person name="Goodwin S.B."/>
            <person name="Grigoriev I.V."/>
        </authorList>
    </citation>
    <scope>NUCLEOTIDE SEQUENCE [LARGE SCALE GENOMIC DNA]</scope>
    <source>
        <strain evidence="3">NZE10 / CBS 128990</strain>
    </source>
</reference>
<feature type="region of interest" description="Disordered" evidence="1">
    <location>
        <begin position="230"/>
        <end position="260"/>
    </location>
</feature>
<evidence type="ECO:0000256" key="1">
    <source>
        <dbReference type="SAM" id="MobiDB-lite"/>
    </source>
</evidence>
<evidence type="ECO:0000313" key="3">
    <source>
        <dbReference type="Proteomes" id="UP000016933"/>
    </source>
</evidence>
<reference evidence="3" key="1">
    <citation type="journal article" date="2012" name="PLoS Genet.">
        <title>The genomes of the fungal plant pathogens Cladosporium fulvum and Dothistroma septosporum reveal adaptation to different hosts and lifestyles but also signatures of common ancestry.</title>
        <authorList>
            <person name="de Wit P.J.G.M."/>
            <person name="van der Burgt A."/>
            <person name="Oekmen B."/>
            <person name="Stergiopoulos I."/>
            <person name="Abd-Elsalam K.A."/>
            <person name="Aerts A.L."/>
            <person name="Bahkali A.H."/>
            <person name="Beenen H.G."/>
            <person name="Chettri P."/>
            <person name="Cox M.P."/>
            <person name="Datema E."/>
            <person name="de Vries R.P."/>
            <person name="Dhillon B."/>
            <person name="Ganley A.R."/>
            <person name="Griffiths S.A."/>
            <person name="Guo Y."/>
            <person name="Hamelin R.C."/>
            <person name="Henrissat B."/>
            <person name="Kabir M.S."/>
            <person name="Jashni M.K."/>
            <person name="Kema G."/>
            <person name="Klaubauf S."/>
            <person name="Lapidus A."/>
            <person name="Levasseur A."/>
            <person name="Lindquist E."/>
            <person name="Mehrabi R."/>
            <person name="Ohm R.A."/>
            <person name="Owen T.J."/>
            <person name="Salamov A."/>
            <person name="Schwelm A."/>
            <person name="Schijlen E."/>
            <person name="Sun H."/>
            <person name="van den Burg H.A."/>
            <person name="van Ham R.C.H.J."/>
            <person name="Zhang S."/>
            <person name="Goodwin S.B."/>
            <person name="Grigoriev I.V."/>
            <person name="Collemare J."/>
            <person name="Bradshaw R.E."/>
        </authorList>
    </citation>
    <scope>NUCLEOTIDE SEQUENCE [LARGE SCALE GENOMIC DNA]</scope>
    <source>
        <strain evidence="3">NZE10 / CBS 128990</strain>
    </source>
</reference>
<accession>M2YHZ9</accession>
<organism evidence="2 3">
    <name type="scientific">Dothistroma septosporum (strain NZE10 / CBS 128990)</name>
    <name type="common">Red band needle blight fungus</name>
    <name type="synonym">Mycosphaerella pini</name>
    <dbReference type="NCBI Taxonomy" id="675120"/>
    <lineage>
        <taxon>Eukaryota</taxon>
        <taxon>Fungi</taxon>
        <taxon>Dikarya</taxon>
        <taxon>Ascomycota</taxon>
        <taxon>Pezizomycotina</taxon>
        <taxon>Dothideomycetes</taxon>
        <taxon>Dothideomycetidae</taxon>
        <taxon>Mycosphaerellales</taxon>
        <taxon>Mycosphaerellaceae</taxon>
        <taxon>Dothistroma</taxon>
    </lineage>
</organism>
<dbReference type="AlphaFoldDB" id="M2YHZ9"/>
<dbReference type="EMBL" id="KB446548">
    <property type="protein sequence ID" value="EME38125.1"/>
    <property type="molecule type" value="Genomic_DNA"/>
</dbReference>
<dbReference type="eggNOG" id="ENOG502RM8Y">
    <property type="taxonomic scope" value="Eukaryota"/>
</dbReference>
<feature type="compositionally biased region" description="Basic residues" evidence="1">
    <location>
        <begin position="236"/>
        <end position="245"/>
    </location>
</feature>
<sequence>MTSQFLVDIYVKHAKGPNGIMLVLANVSRDRLEAQSDQARQFFASYPVSCVRVGAMLFRDQADSQQVAQETHRDVTLPTGVPAALSKVLSIINTHKGRGPFYVGGLHSMTTAQRCYIWEACDILDLRNKEAWARVGADLNHRISHSRITPEGMRAIHHVFAKYKDDPSHKGKAWHTFVNQYVWETLQNKCSVELQQALDLELLNFPALQEAITVREEELRPKIMEYAEHQKENATRHKAPKHGRSEKKYQESREKLRRKHAEQVLNGERAYYAELEPYLQELKAERKATSPQ</sequence>
<dbReference type="Proteomes" id="UP000016933">
    <property type="component" value="Unassembled WGS sequence"/>
</dbReference>
<dbReference type="OrthoDB" id="3649219at2759"/>
<dbReference type="HOGENOM" id="CLU_953234_0_0_1"/>
<name>M2YHZ9_DOTSN</name>
<evidence type="ECO:0000313" key="2">
    <source>
        <dbReference type="EMBL" id="EME38125.1"/>
    </source>
</evidence>
<protein>
    <submittedName>
        <fullName evidence="2">Uncharacterized protein</fullName>
    </submittedName>
</protein>
<dbReference type="OMA" id="AQRCYIW"/>
<gene>
    <name evidence="2" type="ORF">DOTSEDRAFT_39659</name>
</gene>